<reference evidence="1" key="1">
    <citation type="journal article" date="2021" name="J Fungi (Basel)">
        <title>Virulence traits and population genomics of the black yeast Aureobasidium melanogenum.</title>
        <authorList>
            <person name="Cernosa A."/>
            <person name="Sun X."/>
            <person name="Gostincar C."/>
            <person name="Fang C."/>
            <person name="Gunde-Cimerman N."/>
            <person name="Song Z."/>
        </authorList>
    </citation>
    <scope>NUCLEOTIDE SEQUENCE</scope>
    <source>
        <strain evidence="1">EXF-9298</strain>
    </source>
</reference>
<name>A0A9P8G612_AURME</name>
<dbReference type="EMBL" id="JAHFXS010000001">
    <property type="protein sequence ID" value="KAG9991843.1"/>
    <property type="molecule type" value="Genomic_DNA"/>
</dbReference>
<keyword evidence="2" id="KW-1185">Reference proteome</keyword>
<evidence type="ECO:0000313" key="1">
    <source>
        <dbReference type="EMBL" id="KAG9991843.1"/>
    </source>
</evidence>
<dbReference type="AlphaFoldDB" id="A0A9P8G612"/>
<proteinExistence type="predicted"/>
<reference evidence="1" key="2">
    <citation type="submission" date="2021-08" db="EMBL/GenBank/DDBJ databases">
        <authorList>
            <person name="Gostincar C."/>
            <person name="Sun X."/>
            <person name="Song Z."/>
            <person name="Gunde-Cimerman N."/>
        </authorList>
    </citation>
    <scope>NUCLEOTIDE SEQUENCE</scope>
    <source>
        <strain evidence="1">EXF-9298</strain>
    </source>
</reference>
<gene>
    <name evidence="1" type="ORF">KCU98_g278</name>
</gene>
<feature type="non-terminal residue" evidence="1">
    <location>
        <position position="400"/>
    </location>
</feature>
<evidence type="ECO:0000313" key="2">
    <source>
        <dbReference type="Proteomes" id="UP000729357"/>
    </source>
</evidence>
<accession>A0A9P8G612</accession>
<protein>
    <submittedName>
        <fullName evidence="1">Uncharacterized protein</fullName>
    </submittedName>
</protein>
<feature type="non-terminal residue" evidence="1">
    <location>
        <position position="1"/>
    </location>
</feature>
<comment type="caution">
    <text evidence="1">The sequence shown here is derived from an EMBL/GenBank/DDBJ whole genome shotgun (WGS) entry which is preliminary data.</text>
</comment>
<sequence length="400" mass="45303">LSARWARLNDWSQYQQDKNTPLFVFLFKASKGSFHHDLTGKQMVVEAEAPPSLDIRAKISVLRTSLSSDATRIPYIVTASVGENLQPKKMIEESLSLPEPKPWFCIEKRYKWSIIIFMVQGVVSLVEEWRGIASTLSDAHYCRTRRLTLRSSRYLLNQLKDVGRPYIGDEDGLFQDLSGNSALYRVHRVSRPASSTCDTKVPHADFLPPSGRLSWSNRDTGRDLHNQIDSAWLKHMFDGCIMPSAVRTRLYYASYCDGESICRTLEVLVASDKRWGWQQKLKLGEVAVRLRKLPCTFLRLIDNFLQTMSVTRNTNPILVMRLEASVTIGLSPGLKQFTNLQGQKIGEGISKWSRNGNKKDVKHTAAGIPTWSPTVVLICRSTAYVWQSGRDAQFSADCGR</sequence>
<dbReference type="Proteomes" id="UP000729357">
    <property type="component" value="Unassembled WGS sequence"/>
</dbReference>
<organism evidence="1 2">
    <name type="scientific">Aureobasidium melanogenum</name>
    <name type="common">Aureobasidium pullulans var. melanogenum</name>
    <dbReference type="NCBI Taxonomy" id="46634"/>
    <lineage>
        <taxon>Eukaryota</taxon>
        <taxon>Fungi</taxon>
        <taxon>Dikarya</taxon>
        <taxon>Ascomycota</taxon>
        <taxon>Pezizomycotina</taxon>
        <taxon>Dothideomycetes</taxon>
        <taxon>Dothideomycetidae</taxon>
        <taxon>Dothideales</taxon>
        <taxon>Saccotheciaceae</taxon>
        <taxon>Aureobasidium</taxon>
    </lineage>
</organism>